<dbReference type="Pfam" id="PF13439">
    <property type="entry name" value="Glyco_transf_4"/>
    <property type="match status" value="1"/>
</dbReference>
<dbReference type="RefSeq" id="WP_379892864.1">
    <property type="nucleotide sequence ID" value="NZ_CBCSCT010000023.1"/>
</dbReference>
<dbReference type="Gene3D" id="3.40.50.2000">
    <property type="entry name" value="Glycogen Phosphorylase B"/>
    <property type="match status" value="2"/>
</dbReference>
<feature type="compositionally biased region" description="Basic residues" evidence="1">
    <location>
        <begin position="1"/>
        <end position="21"/>
    </location>
</feature>
<dbReference type="PANTHER" id="PTHR45947">
    <property type="entry name" value="SULFOQUINOVOSYL TRANSFERASE SQD2"/>
    <property type="match status" value="1"/>
</dbReference>
<comment type="caution">
    <text evidence="3">The sequence shown here is derived from an EMBL/GenBank/DDBJ whole genome shotgun (WGS) entry which is preliminary data.</text>
</comment>
<dbReference type="Proteomes" id="UP001596250">
    <property type="component" value="Unassembled WGS sequence"/>
</dbReference>
<gene>
    <name evidence="3" type="ORF">ACFPXP_04720</name>
</gene>
<dbReference type="PANTHER" id="PTHR45947:SF3">
    <property type="entry name" value="SULFOQUINOVOSYL TRANSFERASE SQD2"/>
    <property type="match status" value="1"/>
</dbReference>
<name>A0ABW1IKX2_9BACL</name>
<evidence type="ECO:0000259" key="2">
    <source>
        <dbReference type="Pfam" id="PF13439"/>
    </source>
</evidence>
<keyword evidence="3" id="KW-0808">Transferase</keyword>
<dbReference type="Pfam" id="PF13692">
    <property type="entry name" value="Glyco_trans_1_4"/>
    <property type="match status" value="1"/>
</dbReference>
<evidence type="ECO:0000313" key="3">
    <source>
        <dbReference type="EMBL" id="MFC5985730.1"/>
    </source>
</evidence>
<accession>A0ABW1IKX2</accession>
<sequence>MSRKKSVQKMKTAHRGKRAAHPSRPENSSRTSLIGKPPLLNASPPKAETAKAAPIPETRTASPRILMVMDQFNVGGTETYILSLTKELLRQGTSVVVAGKKGRILDSFVGLGCPCYEIDFVLDHFELDQSSWRKHLELLKSIIVSERIDLVHGHQVPSGQIALQAAAEMNVPFVFTVHGTYYEEPFLRKLHGGASLISVSPAVHNLLAKKGIPSLLIPNGIHIHDQGIPSITYKEYTRERLGLPIGAKVVMYAGRLTWEKAEICSDILRAVCEMNLVPTRNVYLMIAGGGLRQSDIERQIEEIHHAFKSNSIVYCGEVLNIHSYYHASDVVIGTGRIALEAMSCGSPFIAVGSKGEVGIVRPEVYSEAWNNWFGDHGAKQMWSVGRISNQIQEALSMNDKDRMHLVQRNKQWVANHFHITPITKKINDLYRSLIYKTPEIEPIAVSMNG</sequence>
<feature type="region of interest" description="Disordered" evidence="1">
    <location>
        <begin position="1"/>
        <end position="56"/>
    </location>
</feature>
<evidence type="ECO:0000256" key="1">
    <source>
        <dbReference type="SAM" id="MobiDB-lite"/>
    </source>
</evidence>
<keyword evidence="4" id="KW-1185">Reference proteome</keyword>
<dbReference type="GO" id="GO:0016757">
    <property type="term" value="F:glycosyltransferase activity"/>
    <property type="evidence" value="ECO:0007669"/>
    <property type="project" value="UniProtKB-KW"/>
</dbReference>
<feature type="domain" description="Glycosyltransferase subfamily 4-like N-terminal" evidence="2">
    <location>
        <begin position="74"/>
        <end position="223"/>
    </location>
</feature>
<protein>
    <submittedName>
        <fullName evidence="3">Glycosyltransferase</fullName>
        <ecNumber evidence="3">2.4.-.-</ecNumber>
    </submittedName>
</protein>
<evidence type="ECO:0000313" key="4">
    <source>
        <dbReference type="Proteomes" id="UP001596250"/>
    </source>
</evidence>
<dbReference type="EC" id="2.4.-.-" evidence="3"/>
<reference evidence="4" key="1">
    <citation type="journal article" date="2019" name="Int. J. Syst. Evol. Microbiol.">
        <title>The Global Catalogue of Microorganisms (GCM) 10K type strain sequencing project: providing services to taxonomists for standard genome sequencing and annotation.</title>
        <authorList>
            <consortium name="The Broad Institute Genomics Platform"/>
            <consortium name="The Broad Institute Genome Sequencing Center for Infectious Disease"/>
            <person name="Wu L."/>
            <person name="Ma J."/>
        </authorList>
    </citation>
    <scope>NUCLEOTIDE SEQUENCE [LARGE SCALE GENOMIC DNA]</scope>
    <source>
        <strain evidence="4">CCM 8749</strain>
    </source>
</reference>
<dbReference type="SUPFAM" id="SSF53756">
    <property type="entry name" value="UDP-Glycosyltransferase/glycogen phosphorylase"/>
    <property type="match status" value="1"/>
</dbReference>
<organism evidence="3 4">
    <name type="scientific">Marinicrinis lubricantis</name>
    <dbReference type="NCBI Taxonomy" id="2086470"/>
    <lineage>
        <taxon>Bacteria</taxon>
        <taxon>Bacillati</taxon>
        <taxon>Bacillota</taxon>
        <taxon>Bacilli</taxon>
        <taxon>Bacillales</taxon>
        <taxon>Paenibacillaceae</taxon>
    </lineage>
</organism>
<proteinExistence type="predicted"/>
<keyword evidence="3" id="KW-0328">Glycosyltransferase</keyword>
<dbReference type="InterPro" id="IPR028098">
    <property type="entry name" value="Glyco_trans_4-like_N"/>
</dbReference>
<dbReference type="InterPro" id="IPR050194">
    <property type="entry name" value="Glycosyltransferase_grp1"/>
</dbReference>
<dbReference type="EMBL" id="JBHSQV010000031">
    <property type="protein sequence ID" value="MFC5985730.1"/>
    <property type="molecule type" value="Genomic_DNA"/>
</dbReference>